<reference evidence="1 2" key="1">
    <citation type="submission" date="2018-01" db="EMBL/GenBank/DDBJ databases">
        <title>Tropical forage species Digitaria eriantha prevents oxidative stress under low temperature conditions by the incorporation of polyhydroxybutyrate-producing endophytic bacteria.</title>
        <authorList>
            <person name="Stritzler M."/>
            <person name="Ayub N."/>
        </authorList>
    </citation>
    <scope>NUCLEOTIDE SEQUENCE [LARGE SCALE GENOMIC DNA]</scope>
    <source>
        <strain evidence="1 2">FR1</strain>
    </source>
</reference>
<proteinExistence type="predicted"/>
<keyword evidence="2" id="KW-1185">Reference proteome</keyword>
<sequence length="303" mass="35103">MPIDLIEALLKKTCFSDYAKRALVDLKTFSRFSKNLLITEFDFRVVVDFSNKHKLLSTEKQLTVGYEIILDEKFLLEPVLLTENEIDAKVYTLFAKAIFSSRKNLNLVYEINIEPHGGGGSDTIKTFERLLSESRLFVCLLDSDIKHPKGPLGETAKHFALYPKGPNRNSRLEILNAHEIENLIPIPIIEHLFAKEYLGHLFKHANPIKFKKYPDHKNGFLVEQAKKQDMHHGDTFWKDFYHLGDHTYICAKLNSLTEQTKQFLENTSTYKIQEFLDKDANEELFTISNIIASWGVKLRRRLS</sequence>
<dbReference type="Proteomes" id="UP000235315">
    <property type="component" value="Chromosome"/>
</dbReference>
<evidence type="ECO:0000313" key="1">
    <source>
        <dbReference type="EMBL" id="AUO47157.1"/>
    </source>
</evidence>
<organism evidence="1 2">
    <name type="scientific">Pseudomonas ogarae (strain DSM 112162 / CECT 30235 / F113)</name>
    <dbReference type="NCBI Taxonomy" id="1114970"/>
    <lineage>
        <taxon>Bacteria</taxon>
        <taxon>Pseudomonadati</taxon>
        <taxon>Pseudomonadota</taxon>
        <taxon>Gammaproteobacteria</taxon>
        <taxon>Pseudomonadales</taxon>
        <taxon>Pseudomonadaceae</taxon>
        <taxon>Pseudomonas</taxon>
    </lineage>
</organism>
<accession>A0ABN5G8C8</accession>
<dbReference type="EMBL" id="CP025738">
    <property type="protein sequence ID" value="AUO47157.1"/>
    <property type="molecule type" value="Genomic_DNA"/>
</dbReference>
<name>A0ABN5G8C8_PSEO1</name>
<evidence type="ECO:0000313" key="2">
    <source>
        <dbReference type="Proteomes" id="UP000235315"/>
    </source>
</evidence>
<protein>
    <submittedName>
        <fullName evidence="1">Uncharacterized protein</fullName>
    </submittedName>
</protein>
<gene>
    <name evidence="1" type="ORF">C1C98_17725</name>
</gene>